<sequence length="526" mass="57319">MAHSVEPGPAGPVPFQRATNTNKETISMVENVGGSGCSGEDKDKEAGPGVGVGVTFGGDDAEPIDKAVERRLKRKLDFVILPALSIVYFLSAMARSDLGNAKVAGLEQSIPLTARQYSNISSSFLAGYVVFQLPGTVLIKKIGPPFQFAGAMLLWGAVTTALVACTSYSDLMGLRFLVGAAEAYVQGSTLYLSFWYTYPELVTRGAIIYSTSALAGAFNGLIAYGIQENLAHKAPWKPWQWLFIIEGIIPMVYSLIVLAVLPATPDRGQWLFTREEIEVARKRSRATHNHADQRLRVNLLWKPLIDPKFWLNAVMYSCAHFASGSLPNFLPAIIRGFGYTSIKAQLMSVVVYACSFVSILFWAFLGERYNRRGYPIAACSLVGAIGFLLLITLTENKVRMFAACLMVAGVFPAIPLILSWTTANIAGYTKRSAAIAMVNIVAQCTGIGGNQAYSDPPIYRKGNASAMALCFLLGVCALAQIWYAKYLNKKKAALKASLSPEELQRLRDGQVFDIVGDEHIDFVYLL</sequence>
<dbReference type="InterPro" id="IPR036259">
    <property type="entry name" value="MFS_trans_sf"/>
</dbReference>
<dbReference type="RefSeq" id="XP_007721836.1">
    <property type="nucleotide sequence ID" value="XM_007723646.1"/>
</dbReference>
<evidence type="ECO:0000256" key="4">
    <source>
        <dbReference type="ARBA" id="ARBA00022989"/>
    </source>
</evidence>
<dbReference type="InterPro" id="IPR011701">
    <property type="entry name" value="MFS"/>
</dbReference>
<dbReference type="Gene3D" id="1.20.1250.20">
    <property type="entry name" value="MFS general substrate transporter like domains"/>
    <property type="match status" value="2"/>
</dbReference>
<feature type="transmembrane region" description="Helical" evidence="7">
    <location>
        <begin position="433"/>
        <end position="453"/>
    </location>
</feature>
<protein>
    <recommendedName>
        <fullName evidence="8">Major facilitator superfamily (MFS) profile domain-containing protein</fullName>
    </recommendedName>
</protein>
<feature type="transmembrane region" description="Helical" evidence="7">
    <location>
        <begin position="465"/>
        <end position="484"/>
    </location>
</feature>
<evidence type="ECO:0000256" key="6">
    <source>
        <dbReference type="SAM" id="MobiDB-lite"/>
    </source>
</evidence>
<feature type="transmembrane region" description="Helical" evidence="7">
    <location>
        <begin position="175"/>
        <end position="194"/>
    </location>
</feature>
<feature type="transmembrane region" description="Helical" evidence="7">
    <location>
        <begin position="206"/>
        <end position="227"/>
    </location>
</feature>
<feature type="transmembrane region" description="Helical" evidence="7">
    <location>
        <begin position="76"/>
        <end position="94"/>
    </location>
</feature>
<evidence type="ECO:0000256" key="2">
    <source>
        <dbReference type="ARBA" id="ARBA00022448"/>
    </source>
</evidence>
<keyword evidence="5 7" id="KW-0472">Membrane</keyword>
<name>W9YN76_9EURO</name>
<evidence type="ECO:0000313" key="9">
    <source>
        <dbReference type="EMBL" id="EXJ94342.1"/>
    </source>
</evidence>
<dbReference type="SUPFAM" id="SSF103473">
    <property type="entry name" value="MFS general substrate transporter"/>
    <property type="match status" value="1"/>
</dbReference>
<gene>
    <name evidence="9" type="ORF">A1O1_02736</name>
</gene>
<dbReference type="eggNOG" id="KOG2533">
    <property type="taxonomic scope" value="Eukaryota"/>
</dbReference>
<dbReference type="HOGENOM" id="CLU_001265_0_1_1"/>
<evidence type="ECO:0000256" key="5">
    <source>
        <dbReference type="ARBA" id="ARBA00023136"/>
    </source>
</evidence>
<dbReference type="PANTHER" id="PTHR43791">
    <property type="entry name" value="PERMEASE-RELATED"/>
    <property type="match status" value="1"/>
</dbReference>
<dbReference type="AlphaFoldDB" id="W9YN76"/>
<comment type="subcellular location">
    <subcellularLocation>
        <location evidence="1">Membrane</location>
        <topology evidence="1">Multi-pass membrane protein</topology>
    </subcellularLocation>
</comment>
<dbReference type="GeneID" id="19157635"/>
<evidence type="ECO:0000259" key="8">
    <source>
        <dbReference type="PROSITE" id="PS50850"/>
    </source>
</evidence>
<feature type="transmembrane region" description="Helical" evidence="7">
    <location>
        <begin position="400"/>
        <end position="421"/>
    </location>
</feature>
<reference evidence="9 10" key="1">
    <citation type="submission" date="2013-03" db="EMBL/GenBank/DDBJ databases">
        <title>The Genome Sequence of Capronia coronata CBS 617.96.</title>
        <authorList>
            <consortium name="The Broad Institute Genomics Platform"/>
            <person name="Cuomo C."/>
            <person name="de Hoog S."/>
            <person name="Gorbushina A."/>
            <person name="Walker B."/>
            <person name="Young S.K."/>
            <person name="Zeng Q."/>
            <person name="Gargeya S."/>
            <person name="Fitzgerald M."/>
            <person name="Haas B."/>
            <person name="Abouelleil A."/>
            <person name="Allen A.W."/>
            <person name="Alvarado L."/>
            <person name="Arachchi H.M."/>
            <person name="Berlin A.M."/>
            <person name="Chapman S.B."/>
            <person name="Gainer-Dewar J."/>
            <person name="Goldberg J."/>
            <person name="Griggs A."/>
            <person name="Gujja S."/>
            <person name="Hansen M."/>
            <person name="Howarth C."/>
            <person name="Imamovic A."/>
            <person name="Ireland A."/>
            <person name="Larimer J."/>
            <person name="McCowan C."/>
            <person name="Murphy C."/>
            <person name="Pearson M."/>
            <person name="Poon T.W."/>
            <person name="Priest M."/>
            <person name="Roberts A."/>
            <person name="Saif S."/>
            <person name="Shea T."/>
            <person name="Sisk P."/>
            <person name="Sykes S."/>
            <person name="Wortman J."/>
            <person name="Nusbaum C."/>
            <person name="Birren B."/>
        </authorList>
    </citation>
    <scope>NUCLEOTIDE SEQUENCE [LARGE SCALE GENOMIC DNA]</scope>
    <source>
        <strain evidence="9 10">CBS 617.96</strain>
    </source>
</reference>
<dbReference type="OrthoDB" id="2985014at2759"/>
<feature type="transmembrane region" description="Helical" evidence="7">
    <location>
        <begin position="151"/>
        <end position="169"/>
    </location>
</feature>
<evidence type="ECO:0000256" key="3">
    <source>
        <dbReference type="ARBA" id="ARBA00022692"/>
    </source>
</evidence>
<dbReference type="PROSITE" id="PS50850">
    <property type="entry name" value="MFS"/>
    <property type="match status" value="1"/>
</dbReference>
<keyword evidence="3 7" id="KW-0812">Transmembrane</keyword>
<dbReference type="Proteomes" id="UP000019484">
    <property type="component" value="Unassembled WGS sequence"/>
</dbReference>
<dbReference type="PANTHER" id="PTHR43791:SF36">
    <property type="entry name" value="TRANSPORTER, PUTATIVE (AFU_ORTHOLOGUE AFUA_6G08340)-RELATED"/>
    <property type="match status" value="1"/>
</dbReference>
<dbReference type="GO" id="GO:0022857">
    <property type="term" value="F:transmembrane transporter activity"/>
    <property type="evidence" value="ECO:0007669"/>
    <property type="project" value="InterPro"/>
</dbReference>
<dbReference type="FunFam" id="1.20.1250.20:FF:000013">
    <property type="entry name" value="MFS general substrate transporter"/>
    <property type="match status" value="1"/>
</dbReference>
<feature type="transmembrane region" description="Helical" evidence="7">
    <location>
        <begin position="239"/>
        <end position="261"/>
    </location>
</feature>
<comment type="caution">
    <text evidence="9">The sequence shown here is derived from an EMBL/GenBank/DDBJ whole genome shotgun (WGS) entry which is preliminary data.</text>
</comment>
<feature type="region of interest" description="Disordered" evidence="6">
    <location>
        <begin position="1"/>
        <end position="21"/>
    </location>
</feature>
<evidence type="ECO:0000256" key="1">
    <source>
        <dbReference type="ARBA" id="ARBA00004141"/>
    </source>
</evidence>
<organism evidence="9 10">
    <name type="scientific">Capronia coronata CBS 617.96</name>
    <dbReference type="NCBI Taxonomy" id="1182541"/>
    <lineage>
        <taxon>Eukaryota</taxon>
        <taxon>Fungi</taxon>
        <taxon>Dikarya</taxon>
        <taxon>Ascomycota</taxon>
        <taxon>Pezizomycotina</taxon>
        <taxon>Eurotiomycetes</taxon>
        <taxon>Chaetothyriomycetidae</taxon>
        <taxon>Chaetothyriales</taxon>
        <taxon>Herpotrichiellaceae</taxon>
        <taxon>Capronia</taxon>
    </lineage>
</organism>
<feature type="transmembrane region" description="Helical" evidence="7">
    <location>
        <begin position="346"/>
        <end position="365"/>
    </location>
</feature>
<keyword evidence="4 7" id="KW-1133">Transmembrane helix</keyword>
<dbReference type="STRING" id="1182541.W9YN76"/>
<evidence type="ECO:0000313" key="10">
    <source>
        <dbReference type="Proteomes" id="UP000019484"/>
    </source>
</evidence>
<dbReference type="InterPro" id="IPR020846">
    <property type="entry name" value="MFS_dom"/>
</dbReference>
<dbReference type="EMBL" id="AMWN01000002">
    <property type="protein sequence ID" value="EXJ94342.1"/>
    <property type="molecule type" value="Genomic_DNA"/>
</dbReference>
<feature type="transmembrane region" description="Helical" evidence="7">
    <location>
        <begin position="374"/>
        <end position="394"/>
    </location>
</feature>
<keyword evidence="2" id="KW-0813">Transport</keyword>
<keyword evidence="10" id="KW-1185">Reference proteome</keyword>
<dbReference type="Pfam" id="PF07690">
    <property type="entry name" value="MFS_1"/>
    <property type="match status" value="1"/>
</dbReference>
<dbReference type="GO" id="GO:0016020">
    <property type="term" value="C:membrane"/>
    <property type="evidence" value="ECO:0007669"/>
    <property type="project" value="UniProtKB-SubCell"/>
</dbReference>
<feature type="domain" description="Major facilitator superfamily (MFS) profile" evidence="8">
    <location>
        <begin position="80"/>
        <end position="526"/>
    </location>
</feature>
<accession>W9YN76</accession>
<evidence type="ECO:0000256" key="7">
    <source>
        <dbReference type="SAM" id="Phobius"/>
    </source>
</evidence>
<proteinExistence type="predicted"/>